<evidence type="ECO:0000313" key="2">
    <source>
        <dbReference type="Proteomes" id="UP000182360"/>
    </source>
</evidence>
<accession>A0A1H9JMI6</accession>
<name>A0A1H9JMI6_9SPIR</name>
<proteinExistence type="predicted"/>
<organism evidence="1 2">
    <name type="scientific">Treponema bryantii</name>
    <dbReference type="NCBI Taxonomy" id="163"/>
    <lineage>
        <taxon>Bacteria</taxon>
        <taxon>Pseudomonadati</taxon>
        <taxon>Spirochaetota</taxon>
        <taxon>Spirochaetia</taxon>
        <taxon>Spirochaetales</taxon>
        <taxon>Treponemataceae</taxon>
        <taxon>Treponema</taxon>
    </lineage>
</organism>
<dbReference type="InterPro" id="IPR010181">
    <property type="entry name" value="CGCAxxGCC_motif"/>
</dbReference>
<dbReference type="EMBL" id="FOFU01000014">
    <property type="protein sequence ID" value="SEQ88144.1"/>
    <property type="molecule type" value="Genomic_DNA"/>
</dbReference>
<dbReference type="OrthoDB" id="190287at2"/>
<sequence>MSKYLERAKEIRAIVEPHHNCTQSVLMSFTQSLNLDDETAYKLAVAFGAGMKSGLVCGVITGGLMVLGLFGVDDQDTTQKLIKDFKAKHSDMVDCADLLRACTAAGGQRKPHCDGLVYEMVEYVENILKERGKI</sequence>
<keyword evidence="2" id="KW-1185">Reference proteome</keyword>
<protein>
    <submittedName>
        <fullName evidence="1">C_GCAxxG_C_C family probable redox protein</fullName>
    </submittedName>
</protein>
<dbReference type="AlphaFoldDB" id="A0A1H9JMI6"/>
<dbReference type="Pfam" id="PF09719">
    <property type="entry name" value="C_GCAxxG_C_C"/>
    <property type="match status" value="1"/>
</dbReference>
<dbReference type="STRING" id="163.SAMN04487775_103177"/>
<dbReference type="RefSeq" id="WP_074645572.1">
    <property type="nucleotide sequence ID" value="NZ_FOFU01000014.1"/>
</dbReference>
<evidence type="ECO:0000313" key="1">
    <source>
        <dbReference type="EMBL" id="SEQ88144.1"/>
    </source>
</evidence>
<gene>
    <name evidence="1" type="ORF">SAMN04487977_1147</name>
</gene>
<dbReference type="NCBIfam" id="TIGR01909">
    <property type="entry name" value="C_GCAxxG_C_C"/>
    <property type="match status" value="1"/>
</dbReference>
<dbReference type="Proteomes" id="UP000182360">
    <property type="component" value="Unassembled WGS sequence"/>
</dbReference>
<reference evidence="1 2" key="1">
    <citation type="submission" date="2016-10" db="EMBL/GenBank/DDBJ databases">
        <authorList>
            <person name="de Groot N.N."/>
        </authorList>
    </citation>
    <scope>NUCLEOTIDE SEQUENCE [LARGE SCALE GENOMIC DNA]</scope>
    <source>
        <strain evidence="1 2">B25</strain>
    </source>
</reference>